<feature type="transmembrane region" description="Helical" evidence="11">
    <location>
        <begin position="97"/>
        <end position="119"/>
    </location>
</feature>
<dbReference type="GO" id="GO:0005789">
    <property type="term" value="C:endoplasmic reticulum membrane"/>
    <property type="evidence" value="ECO:0007669"/>
    <property type="project" value="UniProtKB-SubCell"/>
</dbReference>
<proteinExistence type="inferred from homology"/>
<comment type="similarity">
    <text evidence="10">Belongs to the glycosyltransferase 22 family. PIGZ subfamily.</text>
</comment>
<evidence type="ECO:0000256" key="9">
    <source>
        <dbReference type="ARBA" id="ARBA00023136"/>
    </source>
</evidence>
<feature type="transmembrane region" description="Helical" evidence="11">
    <location>
        <begin position="46"/>
        <end position="65"/>
    </location>
</feature>
<dbReference type="GO" id="GO:0000026">
    <property type="term" value="F:alpha-1,2-mannosyltransferase activity"/>
    <property type="evidence" value="ECO:0007669"/>
    <property type="project" value="TreeGrafter"/>
</dbReference>
<keyword evidence="13" id="KW-1185">Reference proteome</keyword>
<evidence type="ECO:0000313" key="12">
    <source>
        <dbReference type="EMBL" id="KAG0689862.1"/>
    </source>
</evidence>
<evidence type="ECO:0000313" key="13">
    <source>
        <dbReference type="Proteomes" id="UP000697127"/>
    </source>
</evidence>
<keyword evidence="9 11" id="KW-0472">Membrane</keyword>
<name>A0A9P6WML6_9ASCO</name>
<dbReference type="EMBL" id="PUHW01000057">
    <property type="protein sequence ID" value="KAG0689862.1"/>
    <property type="molecule type" value="Genomic_DNA"/>
</dbReference>
<keyword evidence="3" id="KW-0337">GPI-anchor biosynthesis</keyword>
<keyword evidence="7 11" id="KW-0256">Endoplasmic reticulum</keyword>
<dbReference type="PANTHER" id="PTHR22760:SF3">
    <property type="entry name" value="GPI MANNOSYLTRANSFERASE 4"/>
    <property type="match status" value="1"/>
</dbReference>
<evidence type="ECO:0000256" key="11">
    <source>
        <dbReference type="RuleBase" id="RU363075"/>
    </source>
</evidence>
<comment type="pathway">
    <text evidence="2">Glycolipid biosynthesis; glycosylphosphatidylinositol-anchor biosynthesis.</text>
</comment>
<protein>
    <recommendedName>
        <fullName evidence="11">Mannosyltransferase</fullName>
        <ecNumber evidence="11">2.4.1.-</ecNumber>
    </recommendedName>
</protein>
<dbReference type="Proteomes" id="UP000697127">
    <property type="component" value="Unassembled WGS sequence"/>
</dbReference>
<evidence type="ECO:0000256" key="4">
    <source>
        <dbReference type="ARBA" id="ARBA00022676"/>
    </source>
</evidence>
<reference evidence="12" key="1">
    <citation type="submission" date="2020-11" db="EMBL/GenBank/DDBJ databases">
        <title>Kefir isolates.</title>
        <authorList>
            <person name="Marcisauskas S."/>
            <person name="Kim Y."/>
            <person name="Blasche S."/>
        </authorList>
    </citation>
    <scope>NUCLEOTIDE SEQUENCE</scope>
    <source>
        <strain evidence="12">Olga-1</strain>
    </source>
</reference>
<comment type="caution">
    <text evidence="12">The sequence shown here is derived from an EMBL/GenBank/DDBJ whole genome shotgun (WGS) entry which is preliminary data.</text>
</comment>
<evidence type="ECO:0000256" key="10">
    <source>
        <dbReference type="ARBA" id="ARBA00038466"/>
    </source>
</evidence>
<sequence>MAWKNVQFINISNLFINQNPTYSPLNNLLYNIDSENLSNHGIHARFTHILVNYPQIVGPLIFLIFPFSKNYIKTTTFLSTISGFIILSIFPHQELRFLLPSVPLLSTVISFSNPTFGFFKKYYKIALSLWLIYTSFSSLFYGLFHQAGVVPAIVKFDNIITIDGPTVLLFWRTYPPPTWMIDKSKFTNPFYISKQVDGTVPFKKIECDVNYVIDLMGSDEEKLNTITNTFKSSCNSSLYLITPTNAFLNLDHSLYTQIWSTFWHLDMDHFEYDLHGIQTFTPGIGLYHLL</sequence>
<evidence type="ECO:0000256" key="7">
    <source>
        <dbReference type="ARBA" id="ARBA00022824"/>
    </source>
</evidence>
<dbReference type="InterPro" id="IPR005599">
    <property type="entry name" value="GPI_mannosylTrfase"/>
</dbReference>
<dbReference type="GO" id="GO:0006506">
    <property type="term" value="P:GPI anchor biosynthetic process"/>
    <property type="evidence" value="ECO:0007669"/>
    <property type="project" value="UniProtKB-KW"/>
</dbReference>
<feature type="transmembrane region" description="Helical" evidence="11">
    <location>
        <begin position="125"/>
        <end position="144"/>
    </location>
</feature>
<dbReference type="EC" id="2.4.1.-" evidence="11"/>
<evidence type="ECO:0000256" key="2">
    <source>
        <dbReference type="ARBA" id="ARBA00004687"/>
    </source>
</evidence>
<keyword evidence="4 11" id="KW-0328">Glycosyltransferase</keyword>
<evidence type="ECO:0000256" key="6">
    <source>
        <dbReference type="ARBA" id="ARBA00022692"/>
    </source>
</evidence>
<dbReference type="Pfam" id="PF03901">
    <property type="entry name" value="Glyco_transf_22"/>
    <property type="match status" value="1"/>
</dbReference>
<keyword evidence="5" id="KW-0808">Transferase</keyword>
<evidence type="ECO:0000256" key="5">
    <source>
        <dbReference type="ARBA" id="ARBA00022679"/>
    </source>
</evidence>
<evidence type="ECO:0000256" key="3">
    <source>
        <dbReference type="ARBA" id="ARBA00022502"/>
    </source>
</evidence>
<comment type="subcellular location">
    <subcellularLocation>
        <location evidence="1 11">Endoplasmic reticulum membrane</location>
        <topology evidence="1 11">Multi-pass membrane protein</topology>
    </subcellularLocation>
</comment>
<comment type="caution">
    <text evidence="11">Lacks conserved residue(s) required for the propagation of feature annotation.</text>
</comment>
<keyword evidence="8 11" id="KW-1133">Transmembrane helix</keyword>
<dbReference type="PANTHER" id="PTHR22760">
    <property type="entry name" value="GLYCOSYLTRANSFERASE"/>
    <property type="match status" value="1"/>
</dbReference>
<feature type="transmembrane region" description="Helical" evidence="11">
    <location>
        <begin position="71"/>
        <end position="90"/>
    </location>
</feature>
<evidence type="ECO:0000256" key="1">
    <source>
        <dbReference type="ARBA" id="ARBA00004477"/>
    </source>
</evidence>
<gene>
    <name evidence="12" type="primary">SMP3</name>
    <name evidence="12" type="ORF">C6P40_004332</name>
</gene>
<keyword evidence="6 11" id="KW-0812">Transmembrane</keyword>
<organism evidence="12 13">
    <name type="scientific">Pichia californica</name>
    <dbReference type="NCBI Taxonomy" id="460514"/>
    <lineage>
        <taxon>Eukaryota</taxon>
        <taxon>Fungi</taxon>
        <taxon>Dikarya</taxon>
        <taxon>Ascomycota</taxon>
        <taxon>Saccharomycotina</taxon>
        <taxon>Pichiomycetes</taxon>
        <taxon>Pichiales</taxon>
        <taxon>Pichiaceae</taxon>
        <taxon>Pichia</taxon>
    </lineage>
</organism>
<dbReference type="AlphaFoldDB" id="A0A9P6WML6"/>
<accession>A0A9P6WML6</accession>
<evidence type="ECO:0000256" key="8">
    <source>
        <dbReference type="ARBA" id="ARBA00022989"/>
    </source>
</evidence>